<evidence type="ECO:0000256" key="1">
    <source>
        <dbReference type="ARBA" id="ARBA00023015"/>
    </source>
</evidence>
<gene>
    <name evidence="5" type="primary">sigA</name>
    <name evidence="9" type="ORF">GCM10010185_09220</name>
</gene>
<dbReference type="InterPro" id="IPR007624">
    <property type="entry name" value="RNA_pol_sigma70_r3"/>
</dbReference>
<evidence type="ECO:0000256" key="3">
    <source>
        <dbReference type="ARBA" id="ARBA00023125"/>
    </source>
</evidence>
<dbReference type="InterPro" id="IPR012760">
    <property type="entry name" value="RNA_pol_sigma_RpoD_C"/>
</dbReference>
<comment type="subcellular location">
    <subcellularLocation>
        <location evidence="5">Cytoplasm</location>
    </subcellularLocation>
</comment>
<reference evidence="9" key="2">
    <citation type="submission" date="2020-09" db="EMBL/GenBank/DDBJ databases">
        <authorList>
            <person name="Sun Q."/>
            <person name="Ohkuma M."/>
        </authorList>
    </citation>
    <scope>NUCLEOTIDE SEQUENCE</scope>
    <source>
        <strain evidence="9">JCM 3313</strain>
    </source>
</reference>
<dbReference type="InterPro" id="IPR028630">
    <property type="entry name" value="Sigma70_RpoD"/>
</dbReference>
<keyword evidence="1 5" id="KW-0805">Transcription regulation</keyword>
<sequence>MAAAKTTQAAKADAEETPKATSARKAPAKKPAAKTAAAGKTARAPRKQGAKAAAPAKAKKATEGDEPEDLEGAPGDEDLVDDVELIDEPVEEEPEEAEDAKPGEGDFVWDEEESEALRQARKDAELTASADSVRAYLKQIGKVALLNAEEEVELAKRIEAGLYAAERVRRAEDENEKLTPQLRRDLRWIVRDGERAKNHLLEANLRLVVSLAKRYTGRGMAFLDLIQEGNLGLIRAVEKFDYTKGYKFSTYATWWIRQAITRAMADQARTIRIPVHMVEVINKLGRIQRELLQDLGREPTPEELAKEMDITPEKVLEIQQYAREPISLDQTIGDEGDSQLGDFIEDSEAVVAVDAVSFTLLQDQLQSVLATLSEREAGVVRLRFGLTDGQPRTLDEIGQVYGVTRERIRQIESKTMSKLRHPSRSQVLRDYLD</sequence>
<keyword evidence="2 5" id="KW-0731">Sigma factor</keyword>
<dbReference type="InterPro" id="IPR013324">
    <property type="entry name" value="RNA_pol_sigma_r3/r4-like"/>
</dbReference>
<reference evidence="9" key="1">
    <citation type="journal article" date="2014" name="Int. J. Syst. Evol. Microbiol.">
        <title>Complete genome sequence of Corynebacterium casei LMG S-19264T (=DSM 44701T), isolated from a smear-ripened cheese.</title>
        <authorList>
            <consortium name="US DOE Joint Genome Institute (JGI-PGF)"/>
            <person name="Walter F."/>
            <person name="Albersmeier A."/>
            <person name="Kalinowski J."/>
            <person name="Ruckert C."/>
        </authorList>
    </citation>
    <scope>NUCLEOTIDE SEQUENCE</scope>
    <source>
        <strain evidence="9">JCM 3313</strain>
    </source>
</reference>
<dbReference type="HAMAP" id="MF_00963">
    <property type="entry name" value="Sigma70_RpoD_SigA"/>
    <property type="match status" value="1"/>
</dbReference>
<dbReference type="InterPro" id="IPR007627">
    <property type="entry name" value="RNA_pol_sigma70_r2"/>
</dbReference>
<feature type="region of interest" description="Sigma-70 factor domain-3" evidence="5">
    <location>
        <begin position="279"/>
        <end position="355"/>
    </location>
</feature>
<dbReference type="PROSITE" id="PS00715">
    <property type="entry name" value="SIGMA70_1"/>
    <property type="match status" value="1"/>
</dbReference>
<dbReference type="SUPFAM" id="SSF88659">
    <property type="entry name" value="Sigma3 and sigma4 domains of RNA polymerase sigma factors"/>
    <property type="match status" value="2"/>
</dbReference>
<dbReference type="InterPro" id="IPR014284">
    <property type="entry name" value="RNA_pol_sigma-70_dom"/>
</dbReference>
<evidence type="ECO:0000313" key="10">
    <source>
        <dbReference type="Proteomes" id="UP000639606"/>
    </source>
</evidence>
<dbReference type="FunFam" id="1.10.601.10:FF:000003">
    <property type="entry name" value="RNA polymerase sigma factor SigA"/>
    <property type="match status" value="1"/>
</dbReference>
<feature type="DNA-binding region" description="H-T-H motif" evidence="5">
    <location>
        <begin position="394"/>
        <end position="413"/>
    </location>
</feature>
<dbReference type="PROSITE" id="PS00716">
    <property type="entry name" value="SIGMA70_2"/>
    <property type="match status" value="1"/>
</dbReference>
<dbReference type="NCBIfam" id="NF004560">
    <property type="entry name" value="PRK05901.1-1"/>
    <property type="match status" value="1"/>
</dbReference>
<dbReference type="InterPro" id="IPR036388">
    <property type="entry name" value="WH-like_DNA-bd_sf"/>
</dbReference>
<dbReference type="PANTHER" id="PTHR30603:SF59">
    <property type="entry name" value="RNA POLYMERASE PRINCIPAL SIGMA FACTOR HRDA"/>
    <property type="match status" value="1"/>
</dbReference>
<dbReference type="FunFam" id="1.10.10.10:FF:000004">
    <property type="entry name" value="RNA polymerase sigma factor SigA"/>
    <property type="match status" value="1"/>
</dbReference>
<proteinExistence type="inferred from homology"/>
<keyword evidence="4 5" id="KW-0804">Transcription</keyword>
<accession>A0A918EB86</accession>
<feature type="domain" description="RNA polymerase sigma-70" evidence="8">
    <location>
        <begin position="393"/>
        <end position="419"/>
    </location>
</feature>
<name>A0A918EB86_9PSEU</name>
<dbReference type="Pfam" id="PF00140">
    <property type="entry name" value="Sigma70_r1_2"/>
    <property type="match status" value="1"/>
</dbReference>
<dbReference type="InterPro" id="IPR009042">
    <property type="entry name" value="RNA_pol_sigma70_r1_2"/>
</dbReference>
<dbReference type="Pfam" id="PF04545">
    <property type="entry name" value="Sigma70_r4"/>
    <property type="match status" value="1"/>
</dbReference>
<feature type="compositionally biased region" description="Acidic residues" evidence="6">
    <location>
        <begin position="64"/>
        <end position="98"/>
    </location>
</feature>
<evidence type="ECO:0000313" key="9">
    <source>
        <dbReference type="EMBL" id="GGP40329.1"/>
    </source>
</evidence>
<dbReference type="PRINTS" id="PR00046">
    <property type="entry name" value="SIGMA70FCT"/>
</dbReference>
<feature type="region of interest" description="Sigma-70 factor domain-2" evidence="5">
    <location>
        <begin position="200"/>
        <end position="270"/>
    </location>
</feature>
<dbReference type="InterPro" id="IPR007630">
    <property type="entry name" value="RNA_pol_sigma70_r4"/>
</dbReference>
<feature type="region of interest" description="Sigma-70 factor domain-4" evidence="5">
    <location>
        <begin position="368"/>
        <end position="421"/>
    </location>
</feature>
<feature type="domain" description="RNA polymerase sigma-70" evidence="7">
    <location>
        <begin position="224"/>
        <end position="237"/>
    </location>
</feature>
<dbReference type="Pfam" id="PF04539">
    <property type="entry name" value="Sigma70_r3"/>
    <property type="match status" value="1"/>
</dbReference>
<keyword evidence="3 5" id="KW-0238">DNA-binding</keyword>
<feature type="region of interest" description="Disordered" evidence="6">
    <location>
        <begin position="1"/>
        <end position="107"/>
    </location>
</feature>
<dbReference type="NCBIfam" id="TIGR02937">
    <property type="entry name" value="sigma70-ECF"/>
    <property type="match status" value="1"/>
</dbReference>
<dbReference type="Gene3D" id="1.10.10.10">
    <property type="entry name" value="Winged helix-like DNA-binding domain superfamily/Winged helix DNA-binding domain"/>
    <property type="match status" value="2"/>
</dbReference>
<dbReference type="SUPFAM" id="SSF88946">
    <property type="entry name" value="Sigma2 domain of RNA polymerase sigma factors"/>
    <property type="match status" value="1"/>
</dbReference>
<dbReference type="Pfam" id="PF04542">
    <property type="entry name" value="Sigma70_r2"/>
    <property type="match status" value="1"/>
</dbReference>
<feature type="compositionally biased region" description="Low complexity" evidence="6">
    <location>
        <begin position="33"/>
        <end position="42"/>
    </location>
</feature>
<dbReference type="NCBIfam" id="TIGR02393">
    <property type="entry name" value="RpoD_Cterm"/>
    <property type="match status" value="1"/>
</dbReference>
<comment type="subunit">
    <text evidence="5">Interacts transiently with the RNA polymerase catalytic core.</text>
</comment>
<organism evidence="9 10">
    <name type="scientific">Saccharothrix coeruleofusca</name>
    <dbReference type="NCBI Taxonomy" id="33919"/>
    <lineage>
        <taxon>Bacteria</taxon>
        <taxon>Bacillati</taxon>
        <taxon>Actinomycetota</taxon>
        <taxon>Actinomycetes</taxon>
        <taxon>Pseudonocardiales</taxon>
        <taxon>Pseudonocardiaceae</taxon>
        <taxon>Saccharothrix</taxon>
    </lineage>
</organism>
<feature type="short sequence motif" description="Interaction with polymerase core subunit RpoC" evidence="5">
    <location>
        <begin position="224"/>
        <end position="227"/>
    </location>
</feature>
<dbReference type="GO" id="GO:0006352">
    <property type="term" value="P:DNA-templated transcription initiation"/>
    <property type="evidence" value="ECO:0007669"/>
    <property type="project" value="UniProtKB-UniRule"/>
</dbReference>
<dbReference type="Gene3D" id="1.10.601.10">
    <property type="entry name" value="RNA Polymerase Primary Sigma Factor"/>
    <property type="match status" value="2"/>
</dbReference>
<dbReference type="NCBIfam" id="NF004561">
    <property type="entry name" value="PRK05901.1-3"/>
    <property type="match status" value="1"/>
</dbReference>
<protein>
    <recommendedName>
        <fullName evidence="5">RNA polymerase sigma factor SigA</fullName>
    </recommendedName>
</protein>
<comment type="similarity">
    <text evidence="5">Belongs to the sigma-70 factor family. RpoD/SigA subfamily.</text>
</comment>
<dbReference type="NCBIfam" id="NF005920">
    <property type="entry name" value="PRK07921.1"/>
    <property type="match status" value="1"/>
</dbReference>
<dbReference type="GO" id="GO:0005737">
    <property type="term" value="C:cytoplasm"/>
    <property type="evidence" value="ECO:0007669"/>
    <property type="project" value="UniProtKB-SubCell"/>
</dbReference>
<evidence type="ECO:0000256" key="4">
    <source>
        <dbReference type="ARBA" id="ARBA00023163"/>
    </source>
</evidence>
<evidence type="ECO:0000259" key="8">
    <source>
        <dbReference type="PROSITE" id="PS00716"/>
    </source>
</evidence>
<dbReference type="Proteomes" id="UP000639606">
    <property type="component" value="Unassembled WGS sequence"/>
</dbReference>
<dbReference type="InterPro" id="IPR050239">
    <property type="entry name" value="Sigma-70_RNA_pol_init_factors"/>
</dbReference>
<dbReference type="GO" id="GO:0003677">
    <property type="term" value="F:DNA binding"/>
    <property type="evidence" value="ECO:0007669"/>
    <property type="project" value="UniProtKB-UniRule"/>
</dbReference>
<evidence type="ECO:0000256" key="6">
    <source>
        <dbReference type="SAM" id="MobiDB-lite"/>
    </source>
</evidence>
<feature type="compositionally biased region" description="Low complexity" evidence="6">
    <location>
        <begin position="1"/>
        <end position="11"/>
    </location>
</feature>
<dbReference type="PANTHER" id="PTHR30603">
    <property type="entry name" value="RNA POLYMERASE SIGMA FACTOR RPO"/>
    <property type="match status" value="1"/>
</dbReference>
<comment type="function">
    <text evidence="5">Sigma factors are initiation factors that promote the attachment of RNA polymerase to specific initiation sites and are then released. This sigma factor is the primary sigma factor during exponential growth.</text>
</comment>
<dbReference type="RefSeq" id="WP_189221813.1">
    <property type="nucleotide sequence ID" value="NZ_BMRG01000002.1"/>
</dbReference>
<evidence type="ECO:0000259" key="7">
    <source>
        <dbReference type="PROSITE" id="PS00715"/>
    </source>
</evidence>
<dbReference type="InterPro" id="IPR000943">
    <property type="entry name" value="RNA_pol_sigma70"/>
</dbReference>
<dbReference type="CDD" id="cd06171">
    <property type="entry name" value="Sigma70_r4"/>
    <property type="match status" value="1"/>
</dbReference>
<dbReference type="InterPro" id="IPR013325">
    <property type="entry name" value="RNA_pol_sigma_r2"/>
</dbReference>
<evidence type="ECO:0000256" key="5">
    <source>
        <dbReference type="HAMAP-Rule" id="MF_00963"/>
    </source>
</evidence>
<dbReference type="EMBL" id="BMRG01000002">
    <property type="protein sequence ID" value="GGP40329.1"/>
    <property type="molecule type" value="Genomic_DNA"/>
</dbReference>
<dbReference type="GO" id="GO:0016987">
    <property type="term" value="F:sigma factor activity"/>
    <property type="evidence" value="ECO:0007669"/>
    <property type="project" value="UniProtKB-UniRule"/>
</dbReference>
<comment type="caution">
    <text evidence="9">The sequence shown here is derived from an EMBL/GenBank/DDBJ whole genome shotgun (WGS) entry which is preliminary data.</text>
</comment>
<dbReference type="FunFam" id="1.10.10.10:FF:000002">
    <property type="entry name" value="RNA polymerase sigma factor SigA"/>
    <property type="match status" value="1"/>
</dbReference>
<dbReference type="FunFam" id="1.10.601.10:FF:000001">
    <property type="entry name" value="RNA polymerase sigma factor SigA"/>
    <property type="match status" value="1"/>
</dbReference>
<evidence type="ECO:0000256" key="2">
    <source>
        <dbReference type="ARBA" id="ARBA00023082"/>
    </source>
</evidence>
<keyword evidence="5" id="KW-0963">Cytoplasm</keyword>
<keyword evidence="10" id="KW-1185">Reference proteome</keyword>
<dbReference type="AlphaFoldDB" id="A0A918EB86"/>